<dbReference type="STRING" id="204773.HEAR3461"/>
<reference evidence="1 2" key="1">
    <citation type="journal article" date="2007" name="PLoS Genet.">
        <title>A tale of two oxidation states: bacterial colonization of arsenic-rich environments.</title>
        <authorList>
            <person name="Muller D."/>
            <person name="Medigue C."/>
            <person name="Koechler S."/>
            <person name="Barbe V."/>
            <person name="Barakat M."/>
            <person name="Talla E."/>
            <person name="Bonnefoy V."/>
            <person name="Krin E."/>
            <person name="Arsene-Ploetze F."/>
            <person name="Carapito C."/>
            <person name="Chandler M."/>
            <person name="Cournoyer B."/>
            <person name="Cruveiller S."/>
            <person name="Dossat C."/>
            <person name="Duval S."/>
            <person name="Heymann M."/>
            <person name="Leize E."/>
            <person name="Lieutaud A."/>
            <person name="Lievremont D."/>
            <person name="Makita Y."/>
            <person name="Mangenot S."/>
            <person name="Nitschke W."/>
            <person name="Ortet P."/>
            <person name="Perdrial N."/>
            <person name="Schoepp B."/>
            <person name="Siguier N."/>
            <person name="Simeonova D.D."/>
            <person name="Rouy Z."/>
            <person name="Segurens B."/>
            <person name="Turlin E."/>
            <person name="Vallenet D."/>
            <person name="Van Dorsselaer A."/>
            <person name="Weiss S."/>
            <person name="Weissenbach J."/>
            <person name="Lett M.C."/>
            <person name="Danchin A."/>
            <person name="Bertin P.N."/>
        </authorList>
    </citation>
    <scope>NUCLEOTIDE SEQUENCE [LARGE SCALE GENOMIC DNA]</scope>
    <source>
        <strain evidence="2">ULPAs1</strain>
    </source>
</reference>
<dbReference type="AlphaFoldDB" id="A4GAM5"/>
<name>A4GAM5_HERAR</name>
<dbReference type="Proteomes" id="UP000006697">
    <property type="component" value="Chromosome"/>
</dbReference>
<evidence type="ECO:0000313" key="2">
    <source>
        <dbReference type="Proteomes" id="UP000006697"/>
    </source>
</evidence>
<dbReference type="EMBL" id="CU207211">
    <property type="protein sequence ID" value="CAL63562.1"/>
    <property type="molecule type" value="Genomic_DNA"/>
</dbReference>
<proteinExistence type="predicted"/>
<keyword evidence="2" id="KW-1185">Reference proteome</keyword>
<evidence type="ECO:0000313" key="1">
    <source>
        <dbReference type="EMBL" id="CAL63562.1"/>
    </source>
</evidence>
<accession>A4GAM5</accession>
<dbReference type="HOGENOM" id="CLU_3062295_0_0_4"/>
<dbReference type="KEGG" id="har:HEAR3461"/>
<organism evidence="1 2">
    <name type="scientific">Herminiimonas arsenicoxydans</name>
    <dbReference type="NCBI Taxonomy" id="204773"/>
    <lineage>
        <taxon>Bacteria</taxon>
        <taxon>Pseudomonadati</taxon>
        <taxon>Pseudomonadota</taxon>
        <taxon>Betaproteobacteria</taxon>
        <taxon>Burkholderiales</taxon>
        <taxon>Oxalobacteraceae</taxon>
        <taxon>Herminiimonas</taxon>
    </lineage>
</organism>
<gene>
    <name evidence="1" type="ordered locus">HEAR3461</name>
</gene>
<sequence>MYPAGAPSVEICEPVSGLPALHIYRLIVMHLFSLLRCPRYDVPSDCGLSPLAL</sequence>
<protein>
    <submittedName>
        <fullName evidence="1">Uncharacterized protein</fullName>
    </submittedName>
</protein>